<evidence type="ECO:0000313" key="1">
    <source>
        <dbReference type="EMBL" id="GHI74534.1"/>
    </source>
</evidence>
<protein>
    <submittedName>
        <fullName evidence="1">Uncharacterized protein</fullName>
    </submittedName>
</protein>
<comment type="caution">
    <text evidence="1">The sequence shown here is derived from an EMBL/GenBank/DDBJ whole genome shotgun (WGS) entry which is preliminary data.</text>
</comment>
<organism evidence="1 2">
    <name type="scientific">Streptomyces spororaveus</name>
    <dbReference type="NCBI Taxonomy" id="284039"/>
    <lineage>
        <taxon>Bacteria</taxon>
        <taxon>Bacillati</taxon>
        <taxon>Actinomycetota</taxon>
        <taxon>Actinomycetes</taxon>
        <taxon>Kitasatosporales</taxon>
        <taxon>Streptomycetaceae</taxon>
        <taxon>Streptomyces</taxon>
    </lineage>
</organism>
<dbReference type="Proteomes" id="UP000608522">
    <property type="component" value="Unassembled WGS sequence"/>
</dbReference>
<keyword evidence="2" id="KW-1185">Reference proteome</keyword>
<proteinExistence type="predicted"/>
<accession>A0ABQ3T2B7</accession>
<sequence>MPAQQSVVPTLSLEDLGEIGEIELAGGAVDSASDPEPVRDADLVVVRRPGPVNVVCGARPLCHASAACVAGTLPWSLPGLTEVGDCT</sequence>
<reference evidence="2" key="1">
    <citation type="submission" date="2023-07" db="EMBL/GenBank/DDBJ databases">
        <title>Whole genome shotgun sequence of Streptomyces spororaveus NBRC 15456.</title>
        <authorList>
            <person name="Komaki H."/>
            <person name="Tamura T."/>
        </authorList>
    </citation>
    <scope>NUCLEOTIDE SEQUENCE [LARGE SCALE GENOMIC DNA]</scope>
    <source>
        <strain evidence="2">NBRC 15456</strain>
    </source>
</reference>
<evidence type="ECO:0000313" key="2">
    <source>
        <dbReference type="Proteomes" id="UP000608522"/>
    </source>
</evidence>
<gene>
    <name evidence="1" type="ORF">Sspor_00950</name>
</gene>
<dbReference type="EMBL" id="BNED01000002">
    <property type="protein sequence ID" value="GHI74534.1"/>
    <property type="molecule type" value="Genomic_DNA"/>
</dbReference>
<name>A0ABQ3T2B7_9ACTN</name>